<name>K2JSS7_9GAMM</name>
<evidence type="ECO:0000259" key="1">
    <source>
        <dbReference type="Pfam" id="PF21880"/>
    </source>
</evidence>
<evidence type="ECO:0000313" key="3">
    <source>
        <dbReference type="Proteomes" id="UP000006755"/>
    </source>
</evidence>
<comment type="caution">
    <text evidence="2">The sequence shown here is derived from an EMBL/GenBank/DDBJ whole genome shotgun (WGS) entry which is preliminary data.</text>
</comment>
<proteinExistence type="predicted"/>
<dbReference type="InterPro" id="IPR054209">
    <property type="entry name" value="DUF6916"/>
</dbReference>
<accession>K2JSS7</accession>
<dbReference type="EMBL" id="AMRI01000002">
    <property type="protein sequence ID" value="EKE77572.1"/>
    <property type="molecule type" value="Genomic_DNA"/>
</dbReference>
<protein>
    <recommendedName>
        <fullName evidence="1">DUF6916 domain-containing protein</fullName>
    </recommendedName>
</protein>
<feature type="domain" description="DUF6916" evidence="1">
    <location>
        <begin position="9"/>
        <end position="89"/>
    </location>
</feature>
<dbReference type="AlphaFoldDB" id="K2JSS7"/>
<dbReference type="RefSeq" id="WP_008482590.1">
    <property type="nucleotide sequence ID" value="NZ_AMRI01000002.1"/>
</dbReference>
<evidence type="ECO:0000313" key="2">
    <source>
        <dbReference type="EMBL" id="EKE77572.1"/>
    </source>
</evidence>
<dbReference type="Pfam" id="PF21880">
    <property type="entry name" value="DUF6916"/>
    <property type="match status" value="1"/>
</dbReference>
<dbReference type="OrthoDB" id="9986996at2"/>
<reference evidence="2 3" key="1">
    <citation type="journal article" date="2012" name="J. Bacteriol.">
        <title>Genome Sequence of Gallaecimonas xiamenensis Type Strain 3-C-1.</title>
        <authorList>
            <person name="Lai Q."/>
            <person name="Wang L."/>
            <person name="Wang W."/>
            <person name="Shao Z."/>
        </authorList>
    </citation>
    <scope>NUCLEOTIDE SEQUENCE [LARGE SCALE GENOMIC DNA]</scope>
    <source>
        <strain evidence="2 3">3-C-1</strain>
    </source>
</reference>
<sequence length="107" mass="11674">MQHAQGRFDVSQFQACIGSPIHLKGIDDVAIPLRLTGTTLHSSPDNPLDLFTLLLEGDQQQPIPQGRCRFERAVPDELLLSMVPNNPTQCSIHGQQALTAGCQAMAR</sequence>
<dbReference type="STRING" id="745411.B3C1_02135"/>
<dbReference type="Proteomes" id="UP000006755">
    <property type="component" value="Unassembled WGS sequence"/>
</dbReference>
<keyword evidence="3" id="KW-1185">Reference proteome</keyword>
<gene>
    <name evidence="2" type="ORF">B3C1_02135</name>
</gene>
<organism evidence="2 3">
    <name type="scientific">Gallaecimonas xiamenensis 3-C-1</name>
    <dbReference type="NCBI Taxonomy" id="745411"/>
    <lineage>
        <taxon>Bacteria</taxon>
        <taxon>Pseudomonadati</taxon>
        <taxon>Pseudomonadota</taxon>
        <taxon>Gammaproteobacteria</taxon>
        <taxon>Enterobacterales</taxon>
        <taxon>Gallaecimonadaceae</taxon>
        <taxon>Gallaecimonas</taxon>
    </lineage>
</organism>